<dbReference type="Pfam" id="PF00067">
    <property type="entry name" value="p450"/>
    <property type="match status" value="1"/>
</dbReference>
<dbReference type="SUPFAM" id="SSF48264">
    <property type="entry name" value="Cytochrome P450"/>
    <property type="match status" value="1"/>
</dbReference>
<dbReference type="InterPro" id="IPR001128">
    <property type="entry name" value="Cyt_P450"/>
</dbReference>
<dbReference type="RefSeq" id="XP_025396005.1">
    <property type="nucleotide sequence ID" value="XM_025539614.1"/>
</dbReference>
<dbReference type="InterPro" id="IPR050121">
    <property type="entry name" value="Cytochrome_P450_monoxygenase"/>
</dbReference>
<feature type="binding site" description="axial binding residue" evidence="8">
    <location>
        <position position="443"/>
    </location>
    <ligand>
        <name>heme</name>
        <dbReference type="ChEBI" id="CHEBI:30413"/>
    </ligand>
    <ligandPart>
        <name>Fe</name>
        <dbReference type="ChEBI" id="CHEBI:18248"/>
    </ligandPart>
</feature>
<accession>A0A317V951</accession>
<dbReference type="PRINTS" id="PR00385">
    <property type="entry name" value="P450"/>
</dbReference>
<dbReference type="PRINTS" id="PR00463">
    <property type="entry name" value="EP450I"/>
</dbReference>
<keyword evidence="6 8" id="KW-0408">Iron</keyword>
<gene>
    <name evidence="10" type="ORF">BO70DRAFT_298739</name>
</gene>
<evidence type="ECO:0000256" key="5">
    <source>
        <dbReference type="ARBA" id="ARBA00023002"/>
    </source>
</evidence>
<dbReference type="GO" id="GO:0004497">
    <property type="term" value="F:monooxygenase activity"/>
    <property type="evidence" value="ECO:0007669"/>
    <property type="project" value="UniProtKB-KW"/>
</dbReference>
<dbReference type="InterPro" id="IPR017972">
    <property type="entry name" value="Cyt_P450_CS"/>
</dbReference>
<sequence>MVLQVLYLVVYYTILHPLAQYPGPFLARFTNLYSAYHAWTGDIHLDIYRCHQKYGDHVRYAPNRLLINTAGALHDIYDRHAHVKKFKNYRVLSKQAPNTLTLRDKVQHSRRRRVLSQAFSKRGVESMQPIILARLERLSEVLRSQVPDSSGWTSPIDMAQICKPTLPVNHLAFDTMTSVSFGIDFDAMRDPKYRYVMDAIDESNVRQGVLFQAEGLSTAKLDRRLFPASIVAASQFSRFIRRLLATRLQTTPSTTTTTTTTNDIFSFLQQCQDPKTGESLTLTELSTETATFIVAGSDTNSTTLSALTHYLTGSSTSYLRLKDEIRGTFDTLAEISLGPKLNSCVFLRACISESLRLSPPGGSSLWREVEAGGTVIDGTFVPGGCEVGVGIYSIHHCGRYYSDPGEFEPERWIVGRGRGSEGEDKWKDGVSPYMPFSIGPRSCIGKPLAMAQVMLTVARMVWEFELRRAELGEEWVGTGVRAEEYVLEDHVTARKRGPVVCLRGRE</sequence>
<dbReference type="Proteomes" id="UP000247233">
    <property type="component" value="Unassembled WGS sequence"/>
</dbReference>
<comment type="similarity">
    <text evidence="2 9">Belongs to the cytochrome P450 family.</text>
</comment>
<dbReference type="PANTHER" id="PTHR24305:SF237">
    <property type="entry name" value="CYTOCHROME P450 MONOOXYGENASE ATNE-RELATED"/>
    <property type="match status" value="1"/>
</dbReference>
<evidence type="ECO:0000256" key="6">
    <source>
        <dbReference type="ARBA" id="ARBA00023004"/>
    </source>
</evidence>
<comment type="caution">
    <text evidence="10">The sequence shown here is derived from an EMBL/GenBank/DDBJ whole genome shotgun (WGS) entry which is preliminary data.</text>
</comment>
<name>A0A317V951_9EURO</name>
<reference evidence="10 11" key="1">
    <citation type="submission" date="2016-12" db="EMBL/GenBank/DDBJ databases">
        <title>The genomes of Aspergillus section Nigri reveals drivers in fungal speciation.</title>
        <authorList>
            <consortium name="DOE Joint Genome Institute"/>
            <person name="Vesth T.C."/>
            <person name="Nybo J."/>
            <person name="Theobald S."/>
            <person name="Brandl J."/>
            <person name="Frisvad J.C."/>
            <person name="Nielsen K.F."/>
            <person name="Lyhne E.K."/>
            <person name="Kogle M.E."/>
            <person name="Kuo A."/>
            <person name="Riley R."/>
            <person name="Clum A."/>
            <person name="Nolan M."/>
            <person name="Lipzen A."/>
            <person name="Salamov A."/>
            <person name="Henrissat B."/>
            <person name="Wiebenga A."/>
            <person name="De Vries R.P."/>
            <person name="Grigoriev I.V."/>
            <person name="Mortensen U.H."/>
            <person name="Andersen M.R."/>
            <person name="Baker S.E."/>
        </authorList>
    </citation>
    <scope>NUCLEOTIDE SEQUENCE [LARGE SCALE GENOMIC DNA]</scope>
    <source>
        <strain evidence="10 11">CBS 117.55</strain>
    </source>
</reference>
<dbReference type="GeneID" id="37061851"/>
<keyword evidence="3 8" id="KW-0349">Heme</keyword>
<dbReference type="STRING" id="1448321.A0A317V951"/>
<keyword evidence="5 9" id="KW-0560">Oxidoreductase</keyword>
<dbReference type="PROSITE" id="PS00086">
    <property type="entry name" value="CYTOCHROME_P450"/>
    <property type="match status" value="1"/>
</dbReference>
<protein>
    <submittedName>
        <fullName evidence="10">Cytochrome P450</fullName>
    </submittedName>
</protein>
<dbReference type="OrthoDB" id="1470350at2759"/>
<dbReference type="VEuPathDB" id="FungiDB:BO70DRAFT_298739"/>
<dbReference type="GO" id="GO:0020037">
    <property type="term" value="F:heme binding"/>
    <property type="evidence" value="ECO:0007669"/>
    <property type="project" value="InterPro"/>
</dbReference>
<keyword evidence="4 8" id="KW-0479">Metal-binding</keyword>
<dbReference type="InterPro" id="IPR002401">
    <property type="entry name" value="Cyt_P450_E_grp-I"/>
</dbReference>
<dbReference type="GO" id="GO:0005506">
    <property type="term" value="F:iron ion binding"/>
    <property type="evidence" value="ECO:0007669"/>
    <property type="project" value="InterPro"/>
</dbReference>
<proteinExistence type="inferred from homology"/>
<dbReference type="CDD" id="cd11061">
    <property type="entry name" value="CYP67-like"/>
    <property type="match status" value="1"/>
</dbReference>
<dbReference type="EMBL" id="MSFL01000029">
    <property type="protein sequence ID" value="PWY70903.1"/>
    <property type="molecule type" value="Genomic_DNA"/>
</dbReference>
<evidence type="ECO:0000313" key="11">
    <source>
        <dbReference type="Proteomes" id="UP000247233"/>
    </source>
</evidence>
<evidence type="ECO:0000256" key="9">
    <source>
        <dbReference type="RuleBase" id="RU000461"/>
    </source>
</evidence>
<evidence type="ECO:0000256" key="4">
    <source>
        <dbReference type="ARBA" id="ARBA00022723"/>
    </source>
</evidence>
<evidence type="ECO:0000256" key="2">
    <source>
        <dbReference type="ARBA" id="ARBA00010617"/>
    </source>
</evidence>
<evidence type="ECO:0000256" key="8">
    <source>
        <dbReference type="PIRSR" id="PIRSR602401-1"/>
    </source>
</evidence>
<evidence type="ECO:0000256" key="7">
    <source>
        <dbReference type="ARBA" id="ARBA00023033"/>
    </source>
</evidence>
<organism evidence="10 11">
    <name type="scientific">Aspergillus heteromorphus CBS 117.55</name>
    <dbReference type="NCBI Taxonomy" id="1448321"/>
    <lineage>
        <taxon>Eukaryota</taxon>
        <taxon>Fungi</taxon>
        <taxon>Dikarya</taxon>
        <taxon>Ascomycota</taxon>
        <taxon>Pezizomycotina</taxon>
        <taxon>Eurotiomycetes</taxon>
        <taxon>Eurotiomycetidae</taxon>
        <taxon>Eurotiales</taxon>
        <taxon>Aspergillaceae</taxon>
        <taxon>Aspergillus</taxon>
        <taxon>Aspergillus subgen. Circumdati</taxon>
    </lineage>
</organism>
<evidence type="ECO:0000256" key="3">
    <source>
        <dbReference type="ARBA" id="ARBA00022617"/>
    </source>
</evidence>
<dbReference type="InterPro" id="IPR036396">
    <property type="entry name" value="Cyt_P450_sf"/>
</dbReference>
<comment type="cofactor">
    <cofactor evidence="1 8">
        <name>heme</name>
        <dbReference type="ChEBI" id="CHEBI:30413"/>
    </cofactor>
</comment>
<evidence type="ECO:0000256" key="1">
    <source>
        <dbReference type="ARBA" id="ARBA00001971"/>
    </source>
</evidence>
<dbReference type="GO" id="GO:0016705">
    <property type="term" value="F:oxidoreductase activity, acting on paired donors, with incorporation or reduction of molecular oxygen"/>
    <property type="evidence" value="ECO:0007669"/>
    <property type="project" value="InterPro"/>
</dbReference>
<keyword evidence="7 9" id="KW-0503">Monooxygenase</keyword>
<dbReference type="AlphaFoldDB" id="A0A317V951"/>
<dbReference type="PANTHER" id="PTHR24305">
    <property type="entry name" value="CYTOCHROME P450"/>
    <property type="match status" value="1"/>
</dbReference>
<keyword evidence="11" id="KW-1185">Reference proteome</keyword>
<evidence type="ECO:0000313" key="10">
    <source>
        <dbReference type="EMBL" id="PWY70903.1"/>
    </source>
</evidence>
<dbReference type="Gene3D" id="1.10.630.10">
    <property type="entry name" value="Cytochrome P450"/>
    <property type="match status" value="1"/>
</dbReference>